<feature type="non-terminal residue" evidence="1">
    <location>
        <position position="43"/>
    </location>
</feature>
<evidence type="ECO:0000313" key="1">
    <source>
        <dbReference type="EMBL" id="KFM75088.1"/>
    </source>
</evidence>
<protein>
    <submittedName>
        <fullName evidence="1">Uncharacterized protein</fullName>
    </submittedName>
</protein>
<gene>
    <name evidence="1" type="ORF">X975_24252</name>
</gene>
<dbReference type="EMBL" id="KK119214">
    <property type="protein sequence ID" value="KFM75088.1"/>
    <property type="molecule type" value="Genomic_DNA"/>
</dbReference>
<proteinExistence type="predicted"/>
<sequence length="43" mass="5057">MSWAASILDNRAYIKIPCNYCRVGWPFWFATGSRLMLAYEIQI</sequence>
<reference evidence="1 2" key="1">
    <citation type="submission" date="2013-11" db="EMBL/GenBank/DDBJ databases">
        <title>Genome sequencing of Stegodyphus mimosarum.</title>
        <authorList>
            <person name="Bechsgaard J."/>
        </authorList>
    </citation>
    <scope>NUCLEOTIDE SEQUENCE [LARGE SCALE GENOMIC DNA]</scope>
</reference>
<dbReference type="Proteomes" id="UP000054359">
    <property type="component" value="Unassembled WGS sequence"/>
</dbReference>
<accession>A0A087UCJ9</accession>
<organism evidence="1 2">
    <name type="scientific">Stegodyphus mimosarum</name>
    <name type="common">African social velvet spider</name>
    <dbReference type="NCBI Taxonomy" id="407821"/>
    <lineage>
        <taxon>Eukaryota</taxon>
        <taxon>Metazoa</taxon>
        <taxon>Ecdysozoa</taxon>
        <taxon>Arthropoda</taxon>
        <taxon>Chelicerata</taxon>
        <taxon>Arachnida</taxon>
        <taxon>Araneae</taxon>
        <taxon>Araneomorphae</taxon>
        <taxon>Entelegynae</taxon>
        <taxon>Eresoidea</taxon>
        <taxon>Eresidae</taxon>
        <taxon>Stegodyphus</taxon>
    </lineage>
</organism>
<evidence type="ECO:0000313" key="2">
    <source>
        <dbReference type="Proteomes" id="UP000054359"/>
    </source>
</evidence>
<keyword evidence="2" id="KW-1185">Reference proteome</keyword>
<name>A0A087UCJ9_STEMI</name>
<dbReference type="AlphaFoldDB" id="A0A087UCJ9"/>